<reference evidence="2" key="1">
    <citation type="journal article" date="2023" name="Mol. Phylogenet. Evol.">
        <title>Genome-scale phylogeny and comparative genomics of the fungal order Sordariales.</title>
        <authorList>
            <person name="Hensen N."/>
            <person name="Bonometti L."/>
            <person name="Westerberg I."/>
            <person name="Brannstrom I.O."/>
            <person name="Guillou S."/>
            <person name="Cros-Aarteil S."/>
            <person name="Calhoun S."/>
            <person name="Haridas S."/>
            <person name="Kuo A."/>
            <person name="Mondo S."/>
            <person name="Pangilinan J."/>
            <person name="Riley R."/>
            <person name="LaButti K."/>
            <person name="Andreopoulos B."/>
            <person name="Lipzen A."/>
            <person name="Chen C."/>
            <person name="Yan M."/>
            <person name="Daum C."/>
            <person name="Ng V."/>
            <person name="Clum A."/>
            <person name="Steindorff A."/>
            <person name="Ohm R.A."/>
            <person name="Martin F."/>
            <person name="Silar P."/>
            <person name="Natvig D.O."/>
            <person name="Lalanne C."/>
            <person name="Gautier V."/>
            <person name="Ament-Velasquez S.L."/>
            <person name="Kruys A."/>
            <person name="Hutchinson M.I."/>
            <person name="Powell A.J."/>
            <person name="Barry K."/>
            <person name="Miller A.N."/>
            <person name="Grigoriev I.V."/>
            <person name="Debuchy R."/>
            <person name="Gladieux P."/>
            <person name="Hiltunen Thoren M."/>
            <person name="Johannesson H."/>
        </authorList>
    </citation>
    <scope>NUCLEOTIDE SEQUENCE</scope>
    <source>
        <strain evidence="2">CBS 757.83</strain>
    </source>
</reference>
<sequence length="332" mass="37944">MPFHLQTHQTNRPPLQVLEDPRARPSYASSNLPPHLILRLHHLRHLSHNRGSRTESIHRALHETQARVGRLLTEDFLPWADLNQQWQREQLRSPTLTHQAYQAAHNTIRTNPFPPSPPPPTLLLPPYPSPSTSPSSSQTQTQIQLQTQTYLLRQHQTHTNPSLLAYTTFHRARHARLRLAQAEAHDFIEHRHARWLDLATARYRAWQRRRHPLRHPKRHCVADEAAWCGRMLGLNTAGEFDAHRWGVRLQVGRLSGRVGGGEWPGQVWFCVYKRKRYGRAEGRCERAVAWGTAFGSGMWLCGGSPLRRVVAVDEEMVGGGGGGGVKRKLEEV</sequence>
<dbReference type="AlphaFoldDB" id="A0AAN6T3U9"/>
<name>A0AAN6T3U9_9PEZI</name>
<dbReference type="EMBL" id="MU863629">
    <property type="protein sequence ID" value="KAK4103256.1"/>
    <property type="molecule type" value="Genomic_DNA"/>
</dbReference>
<evidence type="ECO:0000313" key="2">
    <source>
        <dbReference type="EMBL" id="KAK4103256.1"/>
    </source>
</evidence>
<gene>
    <name evidence="2" type="ORF">N658DRAFT_522609</name>
</gene>
<feature type="compositionally biased region" description="Pro residues" evidence="1">
    <location>
        <begin position="112"/>
        <end position="131"/>
    </location>
</feature>
<evidence type="ECO:0000256" key="1">
    <source>
        <dbReference type="SAM" id="MobiDB-lite"/>
    </source>
</evidence>
<comment type="caution">
    <text evidence="2">The sequence shown here is derived from an EMBL/GenBank/DDBJ whole genome shotgun (WGS) entry which is preliminary data.</text>
</comment>
<proteinExistence type="predicted"/>
<accession>A0AAN6T3U9</accession>
<reference evidence="2" key="2">
    <citation type="submission" date="2023-05" db="EMBL/GenBank/DDBJ databases">
        <authorList>
            <consortium name="Lawrence Berkeley National Laboratory"/>
            <person name="Steindorff A."/>
            <person name="Hensen N."/>
            <person name="Bonometti L."/>
            <person name="Westerberg I."/>
            <person name="Brannstrom I.O."/>
            <person name="Guillou S."/>
            <person name="Cros-Aarteil S."/>
            <person name="Calhoun S."/>
            <person name="Haridas S."/>
            <person name="Kuo A."/>
            <person name="Mondo S."/>
            <person name="Pangilinan J."/>
            <person name="Riley R."/>
            <person name="Labutti K."/>
            <person name="Andreopoulos B."/>
            <person name="Lipzen A."/>
            <person name="Chen C."/>
            <person name="Yanf M."/>
            <person name="Daum C."/>
            <person name="Ng V."/>
            <person name="Clum A."/>
            <person name="Ohm R."/>
            <person name="Martin F."/>
            <person name="Silar P."/>
            <person name="Natvig D."/>
            <person name="Lalanne C."/>
            <person name="Gautier V."/>
            <person name="Ament-Velasquez S.L."/>
            <person name="Kruys A."/>
            <person name="Hutchinson M.I."/>
            <person name="Powell A.J."/>
            <person name="Barry K."/>
            <person name="Miller A.N."/>
            <person name="Grigoriev I.V."/>
            <person name="Debuchy R."/>
            <person name="Gladieux P."/>
            <person name="Thoren M.H."/>
            <person name="Johannesson H."/>
        </authorList>
    </citation>
    <scope>NUCLEOTIDE SEQUENCE</scope>
    <source>
        <strain evidence="2">CBS 757.83</strain>
    </source>
</reference>
<feature type="region of interest" description="Disordered" evidence="1">
    <location>
        <begin position="108"/>
        <end position="140"/>
    </location>
</feature>
<organism evidence="2 3">
    <name type="scientific">Parathielavia hyrcaniae</name>
    <dbReference type="NCBI Taxonomy" id="113614"/>
    <lineage>
        <taxon>Eukaryota</taxon>
        <taxon>Fungi</taxon>
        <taxon>Dikarya</taxon>
        <taxon>Ascomycota</taxon>
        <taxon>Pezizomycotina</taxon>
        <taxon>Sordariomycetes</taxon>
        <taxon>Sordariomycetidae</taxon>
        <taxon>Sordariales</taxon>
        <taxon>Chaetomiaceae</taxon>
        <taxon>Parathielavia</taxon>
    </lineage>
</organism>
<protein>
    <submittedName>
        <fullName evidence="2">Uncharacterized protein</fullName>
    </submittedName>
</protein>
<evidence type="ECO:0000313" key="3">
    <source>
        <dbReference type="Proteomes" id="UP001305647"/>
    </source>
</evidence>
<dbReference type="Proteomes" id="UP001305647">
    <property type="component" value="Unassembled WGS sequence"/>
</dbReference>
<keyword evidence="3" id="KW-1185">Reference proteome</keyword>